<keyword evidence="3" id="KW-1003">Cell membrane</keyword>
<dbReference type="InterPro" id="IPR035277">
    <property type="entry name" value="MalF_N"/>
</dbReference>
<dbReference type="EMBL" id="CP063213">
    <property type="protein sequence ID" value="QOR45488.1"/>
    <property type="molecule type" value="Genomic_DNA"/>
</dbReference>
<dbReference type="GO" id="GO:0055085">
    <property type="term" value="P:transmembrane transport"/>
    <property type="evidence" value="ECO:0007669"/>
    <property type="project" value="InterPro"/>
</dbReference>
<evidence type="ECO:0000256" key="5">
    <source>
        <dbReference type="ARBA" id="ARBA00022989"/>
    </source>
</evidence>
<feature type="transmembrane region" description="Helical" evidence="7">
    <location>
        <begin position="114"/>
        <end position="137"/>
    </location>
</feature>
<comment type="subcellular location">
    <subcellularLocation>
        <location evidence="1 7">Cell membrane</location>
        <topology evidence="1 7">Multi-pass membrane protein</topology>
    </subcellularLocation>
</comment>
<dbReference type="PANTHER" id="PTHR30193:SF37">
    <property type="entry name" value="INNER MEMBRANE ABC TRANSPORTER PERMEASE PROTEIN YCJO"/>
    <property type="match status" value="1"/>
</dbReference>
<name>A0A7M1QUA1_9ACTO</name>
<keyword evidence="9" id="KW-1185">Reference proteome</keyword>
<proteinExistence type="inferred from homology"/>
<evidence type="ECO:0000313" key="8">
    <source>
        <dbReference type="EMBL" id="QOR45488.1"/>
    </source>
</evidence>
<evidence type="ECO:0000256" key="4">
    <source>
        <dbReference type="ARBA" id="ARBA00022692"/>
    </source>
</evidence>
<dbReference type="RefSeq" id="WP_193326814.1">
    <property type="nucleotide sequence ID" value="NZ_CP053291.1"/>
</dbReference>
<comment type="similarity">
    <text evidence="7">Belongs to the binding-protein-dependent transport system permease family.</text>
</comment>
<dbReference type="CDD" id="cd06261">
    <property type="entry name" value="TM_PBP2"/>
    <property type="match status" value="1"/>
</dbReference>
<gene>
    <name evidence="8" type="ORF">INS88_09560</name>
</gene>
<keyword evidence="6 7" id="KW-0472">Membrane</keyword>
<dbReference type="Proteomes" id="UP000595053">
    <property type="component" value="Chromosome"/>
</dbReference>
<evidence type="ECO:0000256" key="6">
    <source>
        <dbReference type="ARBA" id="ARBA00023136"/>
    </source>
</evidence>
<accession>A0A7M1QUA1</accession>
<organism evidence="8 9">
    <name type="scientific">Trueperella pecoris</name>
    <dbReference type="NCBI Taxonomy" id="2733571"/>
    <lineage>
        <taxon>Bacteria</taxon>
        <taxon>Bacillati</taxon>
        <taxon>Actinomycetota</taxon>
        <taxon>Actinomycetes</taxon>
        <taxon>Actinomycetales</taxon>
        <taxon>Actinomycetaceae</taxon>
        <taxon>Trueperella</taxon>
    </lineage>
</organism>
<dbReference type="SUPFAM" id="SSF160964">
    <property type="entry name" value="MalF N-terminal region-like"/>
    <property type="match status" value="1"/>
</dbReference>
<dbReference type="InterPro" id="IPR035906">
    <property type="entry name" value="MetI-like_sf"/>
</dbReference>
<feature type="transmembrane region" description="Helical" evidence="7">
    <location>
        <begin position="82"/>
        <end position="102"/>
    </location>
</feature>
<dbReference type="AlphaFoldDB" id="A0A7M1QUA1"/>
<dbReference type="InterPro" id="IPR000515">
    <property type="entry name" value="MetI-like"/>
</dbReference>
<dbReference type="InterPro" id="IPR051393">
    <property type="entry name" value="ABC_transporter_permease"/>
</dbReference>
<keyword evidence="4 7" id="KW-0812">Transmembrane</keyword>
<protein>
    <submittedName>
        <fullName evidence="8">Sugar ABC transporter permease</fullName>
    </submittedName>
</protein>
<evidence type="ECO:0000256" key="2">
    <source>
        <dbReference type="ARBA" id="ARBA00022448"/>
    </source>
</evidence>
<feature type="transmembrane region" description="Helical" evidence="7">
    <location>
        <begin position="242"/>
        <end position="262"/>
    </location>
</feature>
<feature type="transmembrane region" description="Helical" evidence="7">
    <location>
        <begin position="212"/>
        <end position="236"/>
    </location>
</feature>
<feature type="transmembrane region" description="Helical" evidence="7">
    <location>
        <begin position="274"/>
        <end position="291"/>
    </location>
</feature>
<accession>A0A8A5U4Q6</accession>
<reference evidence="8 9" key="1">
    <citation type="submission" date="2020-10" db="EMBL/GenBank/DDBJ databases">
        <title>Trueperella pecoris sp. nov. isolated from bovine and porcine specimens.</title>
        <authorList>
            <person name="Schoenecker L."/>
            <person name="Schnydrig P."/>
            <person name="Brodard I."/>
            <person name="Thomann A."/>
            <person name="Hemphill A."/>
            <person name="Rodriguez-Campos S."/>
            <person name="Perreten V."/>
            <person name="Jores J."/>
            <person name="Kittl S."/>
        </authorList>
    </citation>
    <scope>NUCLEOTIDE SEQUENCE [LARGE SCALE GENOMIC DNA]</scope>
    <source>
        <strain evidence="8 9">15A0121</strain>
    </source>
</reference>
<evidence type="ECO:0000313" key="9">
    <source>
        <dbReference type="Proteomes" id="UP000595053"/>
    </source>
</evidence>
<dbReference type="Gene3D" id="1.10.3720.10">
    <property type="entry name" value="MetI-like"/>
    <property type="match status" value="1"/>
</dbReference>
<dbReference type="PANTHER" id="PTHR30193">
    <property type="entry name" value="ABC TRANSPORTER PERMEASE PROTEIN"/>
    <property type="match status" value="1"/>
</dbReference>
<dbReference type="Pfam" id="PF00528">
    <property type="entry name" value="BPD_transp_1"/>
    <property type="match status" value="1"/>
</dbReference>
<evidence type="ECO:0000256" key="3">
    <source>
        <dbReference type="ARBA" id="ARBA00022475"/>
    </source>
</evidence>
<keyword evidence="2 7" id="KW-0813">Transport</keyword>
<evidence type="ECO:0000256" key="7">
    <source>
        <dbReference type="RuleBase" id="RU363032"/>
    </source>
</evidence>
<feature type="transmembrane region" description="Helical" evidence="7">
    <location>
        <begin position="165"/>
        <end position="191"/>
    </location>
</feature>
<dbReference type="SUPFAM" id="SSF161098">
    <property type="entry name" value="MetI-like"/>
    <property type="match status" value="1"/>
</dbReference>
<keyword evidence="5 7" id="KW-1133">Transmembrane helix</keyword>
<dbReference type="Gene3D" id="1.20.58.370">
    <property type="entry name" value="MalF N-terminal region-like"/>
    <property type="match status" value="1"/>
</dbReference>
<dbReference type="PROSITE" id="PS50928">
    <property type="entry name" value="ABC_TM1"/>
    <property type="match status" value="1"/>
</dbReference>
<evidence type="ECO:0000256" key="1">
    <source>
        <dbReference type="ARBA" id="ARBA00004651"/>
    </source>
</evidence>
<dbReference type="GO" id="GO:0005886">
    <property type="term" value="C:plasma membrane"/>
    <property type="evidence" value="ECO:0007669"/>
    <property type="project" value="UniProtKB-SubCell"/>
</dbReference>
<sequence>MARSTTVSQKKNRSLSQRWSGTAYVLPSFAILLLIALIPIVYTAYLSFTKYDVLSDPIWAGTANYEKLATDQKFWSALKNTVIYTVFTVPLQIFIPMLLADMLAKTKEKWLSGFVRSVLFVPVVASLILVGTVWRYMLSGDTGFFNSILADFGVGPINFLGNPTWAMAVVIIVSAWKNIGYFLVLFYAGVLDIPAERYEAASVDGAGRVQQFFHVTMPGLRPVTVLCVILSTIWSFQVFDLVYVMTGGGPGGATTTLVMAIYQQGFKLFQMGSASAIAIVLLIIIIIFSALQKLVMKEDEN</sequence>
<feature type="transmembrane region" description="Helical" evidence="7">
    <location>
        <begin position="21"/>
        <end position="45"/>
    </location>
</feature>